<evidence type="ECO:0000313" key="1">
    <source>
        <dbReference type="EMBL" id="TVY53510.1"/>
    </source>
</evidence>
<comment type="caution">
    <text evidence="1">The sequence shown here is derived from an EMBL/GenBank/DDBJ whole genome shotgun (WGS) entry which is preliminary data.</text>
</comment>
<accession>A0A7D8YXH8</accession>
<name>A0A7D8YXH8_9HELO</name>
<dbReference type="Proteomes" id="UP000481288">
    <property type="component" value="Unassembled WGS sequence"/>
</dbReference>
<organism evidence="1 2">
    <name type="scientific">Lachnellula cervina</name>
    <dbReference type="NCBI Taxonomy" id="1316786"/>
    <lineage>
        <taxon>Eukaryota</taxon>
        <taxon>Fungi</taxon>
        <taxon>Dikarya</taxon>
        <taxon>Ascomycota</taxon>
        <taxon>Pezizomycotina</taxon>
        <taxon>Leotiomycetes</taxon>
        <taxon>Helotiales</taxon>
        <taxon>Lachnaceae</taxon>
        <taxon>Lachnellula</taxon>
    </lineage>
</organism>
<keyword evidence="2" id="KW-1185">Reference proteome</keyword>
<sequence length="148" mass="16043">MANHSFGGTVDTQCFTGVLAISTSISIYKAWKSIRELKIDVHREWVLRTWAYAGSILSLRIVMVTLIIGIDAICPTRFHFVLSCEELAYLYRPYPSRLASLATRYPSCASLGNGTGSAAVFVAVPANLAQPENRTAISNLVFGASGVV</sequence>
<proteinExistence type="predicted"/>
<evidence type="ECO:0000313" key="2">
    <source>
        <dbReference type="Proteomes" id="UP000481288"/>
    </source>
</evidence>
<dbReference type="EMBL" id="QGMG01000446">
    <property type="protein sequence ID" value="TVY53510.1"/>
    <property type="molecule type" value="Genomic_DNA"/>
</dbReference>
<dbReference type="AlphaFoldDB" id="A0A7D8YXH8"/>
<protein>
    <submittedName>
        <fullName evidence="1">Uncharacterized protein</fullName>
    </submittedName>
</protein>
<gene>
    <name evidence="1" type="ORF">LCER1_G003416</name>
</gene>
<dbReference type="OrthoDB" id="193478at2759"/>
<reference evidence="1 2" key="1">
    <citation type="submission" date="2018-05" db="EMBL/GenBank/DDBJ databases">
        <title>Whole genome sequencing for identification of molecular markers to develop diagnostic detection tools for the regulated plant pathogen Lachnellula willkommii.</title>
        <authorList>
            <person name="Giroux E."/>
            <person name="Bilodeau G."/>
        </authorList>
    </citation>
    <scope>NUCLEOTIDE SEQUENCE [LARGE SCALE GENOMIC DNA]</scope>
    <source>
        <strain evidence="1 2">CBS 625.97</strain>
    </source>
</reference>
<feature type="non-terminal residue" evidence="1">
    <location>
        <position position="148"/>
    </location>
</feature>